<organism evidence="1 2">
    <name type="scientific">Helicobacter cinaedi</name>
    <dbReference type="NCBI Taxonomy" id="213"/>
    <lineage>
        <taxon>Bacteria</taxon>
        <taxon>Pseudomonadati</taxon>
        <taxon>Campylobacterota</taxon>
        <taxon>Epsilonproteobacteria</taxon>
        <taxon>Campylobacterales</taxon>
        <taxon>Helicobacteraceae</taxon>
        <taxon>Helicobacter</taxon>
    </lineage>
</organism>
<name>A0A377JT93_9HELI</name>
<evidence type="ECO:0000313" key="1">
    <source>
        <dbReference type="EMBL" id="STP10422.1"/>
    </source>
</evidence>
<proteinExistence type="predicted"/>
<protein>
    <submittedName>
        <fullName evidence="1">Uncharacterized protein</fullName>
    </submittedName>
</protein>
<evidence type="ECO:0000313" key="2">
    <source>
        <dbReference type="Proteomes" id="UP000255103"/>
    </source>
</evidence>
<dbReference type="AlphaFoldDB" id="A0A377JT93"/>
<dbReference type="EMBL" id="UGHX01000001">
    <property type="protein sequence ID" value="STP10422.1"/>
    <property type="molecule type" value="Genomic_DNA"/>
</dbReference>
<reference evidence="1 2" key="1">
    <citation type="submission" date="2018-06" db="EMBL/GenBank/DDBJ databases">
        <authorList>
            <consortium name="Pathogen Informatics"/>
            <person name="Doyle S."/>
        </authorList>
    </citation>
    <scope>NUCLEOTIDE SEQUENCE [LARGE SCALE GENOMIC DNA]</scope>
    <source>
        <strain evidence="1 2">NCTC12219</strain>
    </source>
</reference>
<gene>
    <name evidence="1" type="ORF">NCTC12219_00281</name>
</gene>
<dbReference type="RefSeq" id="WP_115721297.1">
    <property type="nucleotide sequence ID" value="NZ_UGHX01000001.1"/>
</dbReference>
<dbReference type="Proteomes" id="UP000255103">
    <property type="component" value="Unassembled WGS sequence"/>
</dbReference>
<sequence>MNWHDKLKVALLNQDDKSAFALVSNLPKNLAQAPLEEKLQALELISQTKRLLESKQLQVRINMEQIKAAKKFLENSHQ</sequence>
<accession>A0A377JT93</accession>